<reference evidence="1 2" key="1">
    <citation type="submission" date="2024-02" db="EMBL/GenBank/DDBJ databases">
        <authorList>
            <person name="Daric V."/>
            <person name="Darras S."/>
        </authorList>
    </citation>
    <scope>NUCLEOTIDE SEQUENCE [LARGE SCALE GENOMIC DNA]</scope>
</reference>
<organism evidence="1 2">
    <name type="scientific">Clavelina lepadiformis</name>
    <name type="common">Light-bulb sea squirt</name>
    <name type="synonym">Ascidia lepadiformis</name>
    <dbReference type="NCBI Taxonomy" id="159417"/>
    <lineage>
        <taxon>Eukaryota</taxon>
        <taxon>Metazoa</taxon>
        <taxon>Chordata</taxon>
        <taxon>Tunicata</taxon>
        <taxon>Ascidiacea</taxon>
        <taxon>Aplousobranchia</taxon>
        <taxon>Clavelinidae</taxon>
        <taxon>Clavelina</taxon>
    </lineage>
</organism>
<protein>
    <submittedName>
        <fullName evidence="1">Uncharacterized protein</fullName>
    </submittedName>
</protein>
<proteinExistence type="predicted"/>
<evidence type="ECO:0000313" key="2">
    <source>
        <dbReference type="Proteomes" id="UP001642483"/>
    </source>
</evidence>
<gene>
    <name evidence="1" type="ORF">CVLEPA_LOCUS14860</name>
</gene>
<keyword evidence="2" id="KW-1185">Reference proteome</keyword>
<comment type="caution">
    <text evidence="1">The sequence shown here is derived from an EMBL/GenBank/DDBJ whole genome shotgun (WGS) entry which is preliminary data.</text>
</comment>
<dbReference type="Proteomes" id="UP001642483">
    <property type="component" value="Unassembled WGS sequence"/>
</dbReference>
<sequence length="140" mass="16346">MVQIQVRTCYCGYFMLNADKSRLELFVGSIPKLNLPEKSVTSKKCHPRKRRKPYSQDTSCKTFNGFVKEAMQSVKRLQFWKSELANDGQLMLLYPSEYDQSKYKVYINNMYKHMNSHSVREMTGELTGQKMILWGILISG</sequence>
<accession>A0ABP0G114</accession>
<name>A0ABP0G114_CLALP</name>
<evidence type="ECO:0000313" key="1">
    <source>
        <dbReference type="EMBL" id="CAK8683835.1"/>
    </source>
</evidence>
<dbReference type="EMBL" id="CAWYQH010000097">
    <property type="protein sequence ID" value="CAK8683835.1"/>
    <property type="molecule type" value="Genomic_DNA"/>
</dbReference>